<evidence type="ECO:0000256" key="5">
    <source>
        <dbReference type="ARBA" id="ARBA00022723"/>
    </source>
</evidence>
<protein>
    <recommendedName>
        <fullName evidence="3">glucose-6-phosphate isomerase</fullName>
        <ecNumber evidence="3">5.3.1.9</ecNumber>
    </recommendedName>
</protein>
<evidence type="ECO:0000256" key="7">
    <source>
        <dbReference type="ARBA" id="ARBA00029321"/>
    </source>
</evidence>
<evidence type="ECO:0000313" key="9">
    <source>
        <dbReference type="EMBL" id="TWU21384.1"/>
    </source>
</evidence>
<dbReference type="RefSeq" id="WP_197530927.1">
    <property type="nucleotide sequence ID" value="NZ_SJPS01000010.1"/>
</dbReference>
<dbReference type="InterPro" id="IPR014710">
    <property type="entry name" value="RmlC-like_jellyroll"/>
</dbReference>
<keyword evidence="10" id="KW-1185">Reference proteome</keyword>
<keyword evidence="6" id="KW-0324">Glycolysis</keyword>
<organism evidence="9 10">
    <name type="scientific">Bythopirellula polymerisocia</name>
    <dbReference type="NCBI Taxonomy" id="2528003"/>
    <lineage>
        <taxon>Bacteria</taxon>
        <taxon>Pseudomonadati</taxon>
        <taxon>Planctomycetota</taxon>
        <taxon>Planctomycetia</taxon>
        <taxon>Pirellulales</taxon>
        <taxon>Lacipirellulaceae</taxon>
        <taxon>Bythopirellula</taxon>
    </lineage>
</organism>
<dbReference type="GO" id="GO:0046872">
    <property type="term" value="F:metal ion binding"/>
    <property type="evidence" value="ECO:0007669"/>
    <property type="project" value="UniProtKB-KW"/>
</dbReference>
<evidence type="ECO:0000256" key="2">
    <source>
        <dbReference type="ARBA" id="ARBA00006542"/>
    </source>
</evidence>
<dbReference type="PANTHER" id="PTHR35848:SF6">
    <property type="entry name" value="CUPIN TYPE-2 DOMAIN-CONTAINING PROTEIN"/>
    <property type="match status" value="1"/>
</dbReference>
<proteinExistence type="inferred from homology"/>
<comment type="caution">
    <text evidence="9">The sequence shown here is derived from an EMBL/GenBank/DDBJ whole genome shotgun (WGS) entry which is preliminary data.</text>
</comment>
<dbReference type="GO" id="GO:0004347">
    <property type="term" value="F:glucose-6-phosphate isomerase activity"/>
    <property type="evidence" value="ECO:0007669"/>
    <property type="project" value="UniProtKB-EC"/>
</dbReference>
<evidence type="ECO:0000313" key="10">
    <source>
        <dbReference type="Proteomes" id="UP000318437"/>
    </source>
</evidence>
<accession>A0A5C6CD34</accession>
<evidence type="ECO:0000256" key="6">
    <source>
        <dbReference type="ARBA" id="ARBA00023152"/>
    </source>
</evidence>
<dbReference type="CDD" id="cd02218">
    <property type="entry name" value="cupin_PGI"/>
    <property type="match status" value="1"/>
</dbReference>
<keyword evidence="9" id="KW-0413">Isomerase</keyword>
<evidence type="ECO:0000256" key="4">
    <source>
        <dbReference type="ARBA" id="ARBA00022432"/>
    </source>
</evidence>
<keyword evidence="4" id="KW-0312">Gluconeogenesis</keyword>
<reference evidence="9 10" key="1">
    <citation type="submission" date="2019-02" db="EMBL/GenBank/DDBJ databases">
        <title>Deep-cultivation of Planctomycetes and their phenomic and genomic characterization uncovers novel biology.</title>
        <authorList>
            <person name="Wiegand S."/>
            <person name="Jogler M."/>
            <person name="Boedeker C."/>
            <person name="Pinto D."/>
            <person name="Vollmers J."/>
            <person name="Rivas-Marin E."/>
            <person name="Kohn T."/>
            <person name="Peeters S.H."/>
            <person name="Heuer A."/>
            <person name="Rast P."/>
            <person name="Oberbeckmann S."/>
            <person name="Bunk B."/>
            <person name="Jeske O."/>
            <person name="Meyerdierks A."/>
            <person name="Storesund J.E."/>
            <person name="Kallscheuer N."/>
            <person name="Luecker S."/>
            <person name="Lage O.M."/>
            <person name="Pohl T."/>
            <person name="Merkel B.J."/>
            <person name="Hornburger P."/>
            <person name="Mueller R.-W."/>
            <person name="Bruemmer F."/>
            <person name="Labrenz M."/>
            <person name="Spormann A.M."/>
            <person name="Op Den Camp H."/>
            <person name="Overmann J."/>
            <person name="Amann R."/>
            <person name="Jetten M.S.M."/>
            <person name="Mascher T."/>
            <person name="Medema M.H."/>
            <person name="Devos D.P."/>
            <person name="Kaster A.-K."/>
            <person name="Ovreas L."/>
            <person name="Rohde M."/>
            <person name="Galperin M.Y."/>
            <person name="Jogler C."/>
        </authorList>
    </citation>
    <scope>NUCLEOTIDE SEQUENCE [LARGE SCALE GENOMIC DNA]</scope>
    <source>
        <strain evidence="9 10">Pla144</strain>
    </source>
</reference>
<dbReference type="InterPro" id="IPR011051">
    <property type="entry name" value="RmlC_Cupin_sf"/>
</dbReference>
<feature type="domain" description="Glucose-6-phosphate isomerase prokaryote" evidence="8">
    <location>
        <begin position="31"/>
        <end position="187"/>
    </location>
</feature>
<comment type="pathway">
    <text evidence="1">Carbohydrate degradation; glycolysis; D-glyceraldehyde 3-phosphate and glycerone phosphate from D-glucose: step 2/4.</text>
</comment>
<dbReference type="InterPro" id="IPR051610">
    <property type="entry name" value="GPI/OXD"/>
</dbReference>
<evidence type="ECO:0000256" key="1">
    <source>
        <dbReference type="ARBA" id="ARBA00004926"/>
    </source>
</evidence>
<dbReference type="GO" id="GO:0005737">
    <property type="term" value="C:cytoplasm"/>
    <property type="evidence" value="ECO:0007669"/>
    <property type="project" value="InterPro"/>
</dbReference>
<dbReference type="Pfam" id="PF06560">
    <property type="entry name" value="GPI"/>
    <property type="match status" value="1"/>
</dbReference>
<dbReference type="EMBL" id="SJPS01000010">
    <property type="protein sequence ID" value="TWU21384.1"/>
    <property type="molecule type" value="Genomic_DNA"/>
</dbReference>
<dbReference type="SUPFAM" id="SSF51182">
    <property type="entry name" value="RmlC-like cupins"/>
    <property type="match status" value="1"/>
</dbReference>
<evidence type="ECO:0000259" key="8">
    <source>
        <dbReference type="Pfam" id="PF06560"/>
    </source>
</evidence>
<keyword evidence="5" id="KW-0479">Metal-binding</keyword>
<comment type="catalytic activity">
    <reaction evidence="7">
        <text>alpha-D-glucose 6-phosphate = beta-D-fructose 6-phosphate</text>
        <dbReference type="Rhea" id="RHEA:11816"/>
        <dbReference type="ChEBI" id="CHEBI:57634"/>
        <dbReference type="ChEBI" id="CHEBI:58225"/>
        <dbReference type="EC" id="5.3.1.9"/>
    </reaction>
</comment>
<evidence type="ECO:0000256" key="3">
    <source>
        <dbReference type="ARBA" id="ARBA00011952"/>
    </source>
</evidence>
<dbReference type="UniPathway" id="UPA00109">
    <property type="reaction ID" value="UER00181"/>
</dbReference>
<dbReference type="PANTHER" id="PTHR35848">
    <property type="entry name" value="OXALATE-BINDING PROTEIN"/>
    <property type="match status" value="1"/>
</dbReference>
<dbReference type="InterPro" id="IPR010551">
    <property type="entry name" value="G6P_isomerase_prok"/>
</dbReference>
<dbReference type="Proteomes" id="UP000318437">
    <property type="component" value="Unassembled WGS sequence"/>
</dbReference>
<dbReference type="GO" id="GO:0006094">
    <property type="term" value="P:gluconeogenesis"/>
    <property type="evidence" value="ECO:0007669"/>
    <property type="project" value="UniProtKB-KW"/>
</dbReference>
<gene>
    <name evidence="9" type="ORF">Pla144_46050</name>
</gene>
<name>A0A5C6CD34_9BACT</name>
<dbReference type="EC" id="5.3.1.9" evidence="3"/>
<comment type="similarity">
    <text evidence="2">Belongs to the archaeal-type GPI family.</text>
</comment>
<dbReference type="AlphaFoldDB" id="A0A5C6CD34"/>
<dbReference type="Gene3D" id="2.60.120.10">
    <property type="entry name" value="Jelly Rolls"/>
    <property type="match status" value="1"/>
</dbReference>
<dbReference type="GO" id="GO:0006096">
    <property type="term" value="P:glycolytic process"/>
    <property type="evidence" value="ECO:0007669"/>
    <property type="project" value="UniProtKB-UniPathway"/>
</dbReference>
<sequence length="189" mass="21669">MSTETTLIEPFSVSIDFAESVMVDPDNHNIRRASTMSGYYADDEALEQLIDEGDDPLHYETYEKHVPEQYGHLLFCISKIQPGVVGEEFFMTKGHYHTIAHTGEVYLCLQGEGLMLMKTSVGEFRYERMRRGQLVYVPPYWAHRSVNTGREPLTMFCVWPADAGHNYGDIATEGFPRRVLLRDGREVIQ</sequence>